<feature type="compositionally biased region" description="Polar residues" evidence="2">
    <location>
        <begin position="205"/>
        <end position="224"/>
    </location>
</feature>
<feature type="transmembrane region" description="Helical" evidence="3">
    <location>
        <begin position="582"/>
        <end position="602"/>
    </location>
</feature>
<reference evidence="4 5" key="1">
    <citation type="submission" date="2018-11" db="EMBL/GenBank/DDBJ databases">
        <title>Genome assembly of Steccherinum ochraceum LE-BIN_3174, the white-rot fungus of the Steccherinaceae family (The Residual Polyporoid clade, Polyporales, Basidiomycota).</title>
        <authorList>
            <person name="Fedorova T.V."/>
            <person name="Glazunova O.A."/>
            <person name="Landesman E.O."/>
            <person name="Moiseenko K.V."/>
            <person name="Psurtseva N.V."/>
            <person name="Savinova O.S."/>
            <person name="Shakhova N.V."/>
            <person name="Tyazhelova T.V."/>
            <person name="Vasina D.V."/>
        </authorList>
    </citation>
    <scope>NUCLEOTIDE SEQUENCE [LARGE SCALE GENOMIC DNA]</scope>
    <source>
        <strain evidence="4 5">LE-BIN_3174</strain>
    </source>
</reference>
<feature type="region of interest" description="Disordered" evidence="2">
    <location>
        <begin position="252"/>
        <end position="286"/>
    </location>
</feature>
<keyword evidence="5" id="KW-1185">Reference proteome</keyword>
<dbReference type="Proteomes" id="UP000292702">
    <property type="component" value="Unassembled WGS sequence"/>
</dbReference>
<dbReference type="AlphaFoldDB" id="A0A4R0R3F2"/>
<evidence type="ECO:0000313" key="5">
    <source>
        <dbReference type="Proteomes" id="UP000292702"/>
    </source>
</evidence>
<feature type="coiled-coil region" evidence="1">
    <location>
        <begin position="453"/>
        <end position="523"/>
    </location>
</feature>
<dbReference type="EMBL" id="RWJN01000440">
    <property type="protein sequence ID" value="TCD61682.1"/>
    <property type="molecule type" value="Genomic_DNA"/>
</dbReference>
<protein>
    <submittedName>
        <fullName evidence="4">Uncharacterized protein</fullName>
    </submittedName>
</protein>
<feature type="region of interest" description="Disordered" evidence="2">
    <location>
        <begin position="327"/>
        <end position="407"/>
    </location>
</feature>
<organism evidence="4 5">
    <name type="scientific">Steccherinum ochraceum</name>
    <dbReference type="NCBI Taxonomy" id="92696"/>
    <lineage>
        <taxon>Eukaryota</taxon>
        <taxon>Fungi</taxon>
        <taxon>Dikarya</taxon>
        <taxon>Basidiomycota</taxon>
        <taxon>Agaricomycotina</taxon>
        <taxon>Agaricomycetes</taxon>
        <taxon>Polyporales</taxon>
        <taxon>Steccherinaceae</taxon>
        <taxon>Steccherinum</taxon>
    </lineage>
</organism>
<name>A0A4R0R3F2_9APHY</name>
<evidence type="ECO:0000256" key="3">
    <source>
        <dbReference type="SAM" id="Phobius"/>
    </source>
</evidence>
<feature type="compositionally biased region" description="Polar residues" evidence="2">
    <location>
        <begin position="388"/>
        <end position="398"/>
    </location>
</feature>
<evidence type="ECO:0000256" key="2">
    <source>
        <dbReference type="SAM" id="MobiDB-lite"/>
    </source>
</evidence>
<keyword evidence="3" id="KW-1133">Transmembrane helix</keyword>
<proteinExistence type="predicted"/>
<keyword evidence="3" id="KW-0812">Transmembrane</keyword>
<sequence>MVRTKARHPLRREPELWTRTLPTTDTVTPLVFPPPPAAEEDLYLDVPPITPSPSQITLLRTGQSTNVDLDSAGASSHLIVGSNVGAALNIDALKKEAAVSTPPISSSPAPPLDGALLFSDTSIPQTASVVAETEVSHLRSSQSETSFDSLSATVSVKPEELNVASLMEYVASLSRTATSSDFQFGDNVSSDQSPRPPPTDPSSTAESSSVDRTQPEASSTSRFSFGNYRKTTELAGTNVPATPIAPSVADPIVTSARTPDGSPIESGALKVNQTKAYPKGGPLDDLKRFLNHHIPHEHSTSSTVHPPPTTTGLSALNDHMVSLYQRRHDGSTSDQSALLDAVPDGNPSPSQTTPSRHSLQADGETLESEEGEVAKDHEGKSQYVARPKSTSSQKSVMSQKGEANELRDKLTEYENTIADMKVQHVKEVTHLHEQITNLLNELGGTKSNKMNELALAKAEFEKKTKELAQAKDVQMKELDDAKIEIANQERQLVSATANQAKELIDAKDRVLRQAEEIAALKAQLSDQNMKTLQAVKTLYRQLAAAASSSPNNDVNTDFMSESNTGMRNFEAVPRMLRLSRSVVEWVFSFPFAIILSICYRPACIYK</sequence>
<keyword evidence="3" id="KW-0472">Membrane</keyword>
<gene>
    <name evidence="4" type="ORF">EIP91_008104</name>
</gene>
<feature type="region of interest" description="Disordered" evidence="2">
    <location>
        <begin position="180"/>
        <end position="225"/>
    </location>
</feature>
<comment type="caution">
    <text evidence="4">The sequence shown here is derived from an EMBL/GenBank/DDBJ whole genome shotgun (WGS) entry which is preliminary data.</text>
</comment>
<feature type="compositionally biased region" description="Polar residues" evidence="2">
    <location>
        <begin position="347"/>
        <end position="358"/>
    </location>
</feature>
<evidence type="ECO:0000313" key="4">
    <source>
        <dbReference type="EMBL" id="TCD61682.1"/>
    </source>
</evidence>
<keyword evidence="1" id="KW-0175">Coiled coil</keyword>
<evidence type="ECO:0000256" key="1">
    <source>
        <dbReference type="SAM" id="Coils"/>
    </source>
</evidence>
<accession>A0A4R0R3F2</accession>